<sequence>MKPEDHSTATDTGEAAVPFWHDAGKRSIVYQVFALIAVIAISYYLFSNTQANLARQSIATGFGFMGNEASFEIGESLIRYSAADSYARALLVGALNTLKVAFIGIILTTILGCIVGVARLSTNWLISKLAGAFIEVMQNIPILLQLFFWYAIFYESFPSPRQALNPITGVFICNRGLIFAIPEPHRAHAAMGLAFVAVLIGGWFLNRWGYKRQELTGQFLPAGKITLALAVFIPLLVWAVYGAPTAMNIPELRGFNFQGGLTVSPEFSALLIGLVLYTSAFVAEIVRAGIQSINRGQIEAAKAIALRPGQVLHLVILPQALRVIIPPLTSQMLNLTKNSSLAVAIGYADFVAVANTTINQTGQAIEGVALIMVVYLFFSLSTSIFMNWYNKRMALVER</sequence>
<dbReference type="RefSeq" id="WP_092344928.1">
    <property type="nucleotide sequence ID" value="NZ_FNQN01000002.1"/>
</dbReference>
<feature type="transmembrane region" description="Helical" evidence="9">
    <location>
        <begin position="267"/>
        <end position="290"/>
    </location>
</feature>
<keyword evidence="3 9" id="KW-0813">Transport</keyword>
<evidence type="ECO:0000256" key="3">
    <source>
        <dbReference type="ARBA" id="ARBA00022448"/>
    </source>
</evidence>
<dbReference type="OrthoDB" id="92598at2"/>
<comment type="similarity">
    <text evidence="2">Belongs to the binding-protein-dependent transport system permease family. HisMQ subfamily.</text>
</comment>
<dbReference type="InterPro" id="IPR010065">
    <property type="entry name" value="AA_ABC_transptr_permease_3TM"/>
</dbReference>
<dbReference type="NCBIfam" id="TIGR01726">
    <property type="entry name" value="HEQRo_perm_3TM"/>
    <property type="match status" value="1"/>
</dbReference>
<dbReference type="STRING" id="37625.SAMN05660420_00781"/>
<gene>
    <name evidence="11" type="ORF">SAMN05660420_00781</name>
</gene>
<evidence type="ECO:0000259" key="10">
    <source>
        <dbReference type="PROSITE" id="PS50928"/>
    </source>
</evidence>
<dbReference type="InterPro" id="IPR000515">
    <property type="entry name" value="MetI-like"/>
</dbReference>
<feature type="transmembrane region" description="Helical" evidence="9">
    <location>
        <begin position="187"/>
        <end position="205"/>
    </location>
</feature>
<keyword evidence="4" id="KW-1003">Cell membrane</keyword>
<dbReference type="Pfam" id="PF00528">
    <property type="entry name" value="BPD_transp_1"/>
    <property type="match status" value="1"/>
</dbReference>
<feature type="transmembrane region" description="Helical" evidence="9">
    <location>
        <begin position="163"/>
        <end position="181"/>
    </location>
</feature>
<evidence type="ECO:0000256" key="7">
    <source>
        <dbReference type="ARBA" id="ARBA00022989"/>
    </source>
</evidence>
<keyword evidence="12" id="KW-1185">Reference proteome</keyword>
<dbReference type="InterPro" id="IPR043429">
    <property type="entry name" value="ArtM/GltK/GlnP/TcyL/YhdX-like"/>
</dbReference>
<evidence type="ECO:0000256" key="4">
    <source>
        <dbReference type="ARBA" id="ARBA00022475"/>
    </source>
</evidence>
<dbReference type="GO" id="GO:0022857">
    <property type="term" value="F:transmembrane transporter activity"/>
    <property type="evidence" value="ECO:0007669"/>
    <property type="project" value="InterPro"/>
</dbReference>
<feature type="transmembrane region" description="Helical" evidence="9">
    <location>
        <begin position="368"/>
        <end position="389"/>
    </location>
</feature>
<keyword evidence="8 9" id="KW-0472">Membrane</keyword>
<feature type="transmembrane region" description="Helical" evidence="9">
    <location>
        <begin position="129"/>
        <end position="151"/>
    </location>
</feature>
<evidence type="ECO:0000313" key="11">
    <source>
        <dbReference type="EMBL" id="SDZ93205.1"/>
    </source>
</evidence>
<evidence type="ECO:0000256" key="6">
    <source>
        <dbReference type="ARBA" id="ARBA00022970"/>
    </source>
</evidence>
<keyword evidence="6" id="KW-0029">Amino-acid transport</keyword>
<evidence type="ECO:0000256" key="1">
    <source>
        <dbReference type="ARBA" id="ARBA00004429"/>
    </source>
</evidence>
<dbReference type="GO" id="GO:0006865">
    <property type="term" value="P:amino acid transport"/>
    <property type="evidence" value="ECO:0007669"/>
    <property type="project" value="UniProtKB-KW"/>
</dbReference>
<dbReference type="CDD" id="cd06261">
    <property type="entry name" value="TM_PBP2"/>
    <property type="match status" value="1"/>
</dbReference>
<feature type="transmembrane region" description="Helical" evidence="9">
    <location>
        <begin position="28"/>
        <end position="46"/>
    </location>
</feature>
<feature type="domain" description="ABC transmembrane type-1" evidence="10">
    <location>
        <begin position="94"/>
        <end position="386"/>
    </location>
</feature>
<dbReference type="GO" id="GO:0043190">
    <property type="term" value="C:ATP-binding cassette (ABC) transporter complex"/>
    <property type="evidence" value="ECO:0007669"/>
    <property type="project" value="InterPro"/>
</dbReference>
<feature type="transmembrane region" description="Helical" evidence="9">
    <location>
        <begin position="225"/>
        <end position="247"/>
    </location>
</feature>
<feature type="transmembrane region" description="Helical" evidence="9">
    <location>
        <begin position="89"/>
        <end position="117"/>
    </location>
</feature>
<reference evidence="11 12" key="1">
    <citation type="submission" date="2016-10" db="EMBL/GenBank/DDBJ databases">
        <authorList>
            <person name="de Groot N.N."/>
        </authorList>
    </citation>
    <scope>NUCLEOTIDE SEQUENCE [LARGE SCALE GENOMIC DNA]</scope>
    <source>
        <strain evidence="11 12">DSM 7343</strain>
    </source>
</reference>
<dbReference type="AlphaFoldDB" id="A0A1H3X1C0"/>
<evidence type="ECO:0000256" key="8">
    <source>
        <dbReference type="ARBA" id="ARBA00023136"/>
    </source>
</evidence>
<keyword evidence="7 9" id="KW-1133">Transmembrane helix</keyword>
<dbReference type="InterPro" id="IPR035906">
    <property type="entry name" value="MetI-like_sf"/>
</dbReference>
<protein>
    <submittedName>
        <fullName evidence="11">General L-amino acid transport system permease protein</fullName>
    </submittedName>
</protein>
<dbReference type="Gene3D" id="1.10.3720.10">
    <property type="entry name" value="MetI-like"/>
    <property type="match status" value="2"/>
</dbReference>
<evidence type="ECO:0000256" key="5">
    <source>
        <dbReference type="ARBA" id="ARBA00022692"/>
    </source>
</evidence>
<dbReference type="PANTHER" id="PTHR30614:SF37">
    <property type="entry name" value="AMINO-ACID ABC TRANSPORTER PERMEASE PROTEIN YHDX-RELATED"/>
    <property type="match status" value="1"/>
</dbReference>
<evidence type="ECO:0000256" key="2">
    <source>
        <dbReference type="ARBA" id="ARBA00010072"/>
    </source>
</evidence>
<proteinExistence type="inferred from homology"/>
<dbReference type="PANTHER" id="PTHR30614">
    <property type="entry name" value="MEMBRANE COMPONENT OF AMINO ACID ABC TRANSPORTER"/>
    <property type="match status" value="1"/>
</dbReference>
<dbReference type="Proteomes" id="UP000199409">
    <property type="component" value="Unassembled WGS sequence"/>
</dbReference>
<evidence type="ECO:0000256" key="9">
    <source>
        <dbReference type="RuleBase" id="RU363032"/>
    </source>
</evidence>
<dbReference type="EMBL" id="FNQN01000002">
    <property type="protein sequence ID" value="SDZ93205.1"/>
    <property type="molecule type" value="Genomic_DNA"/>
</dbReference>
<dbReference type="SUPFAM" id="SSF161098">
    <property type="entry name" value="MetI-like"/>
    <property type="match status" value="1"/>
</dbReference>
<dbReference type="PROSITE" id="PS50928">
    <property type="entry name" value="ABC_TM1"/>
    <property type="match status" value="1"/>
</dbReference>
<accession>A0A1H3X1C0</accession>
<name>A0A1H3X1C0_9BACT</name>
<keyword evidence="5 9" id="KW-0812">Transmembrane</keyword>
<evidence type="ECO:0000313" key="12">
    <source>
        <dbReference type="Proteomes" id="UP000199409"/>
    </source>
</evidence>
<comment type="subcellular location">
    <subcellularLocation>
        <location evidence="1">Cell inner membrane</location>
        <topology evidence="1">Multi-pass membrane protein</topology>
    </subcellularLocation>
    <subcellularLocation>
        <location evidence="9">Cell membrane</location>
        <topology evidence="9">Multi-pass membrane protein</topology>
    </subcellularLocation>
</comment>
<organism evidence="11 12">
    <name type="scientific">Desulfuromusa kysingii</name>
    <dbReference type="NCBI Taxonomy" id="37625"/>
    <lineage>
        <taxon>Bacteria</taxon>
        <taxon>Pseudomonadati</taxon>
        <taxon>Thermodesulfobacteriota</taxon>
        <taxon>Desulfuromonadia</taxon>
        <taxon>Desulfuromonadales</taxon>
        <taxon>Geopsychrobacteraceae</taxon>
        <taxon>Desulfuromusa</taxon>
    </lineage>
</organism>